<dbReference type="InParanoid" id="A0A7J7DSR7"/>
<evidence type="ECO:0000256" key="2">
    <source>
        <dbReference type="ARBA" id="ARBA00022448"/>
    </source>
</evidence>
<evidence type="ECO:0000256" key="3">
    <source>
        <dbReference type="ARBA" id="ARBA00022490"/>
    </source>
</evidence>
<protein>
    <submittedName>
        <fullName evidence="10">Importin-5-like</fullName>
    </submittedName>
</protein>
<reference evidence="10 11" key="1">
    <citation type="journal article" date="2020" name="Nat. Commun.">
        <title>Genome of Tripterygium wilfordii and identification of cytochrome P450 involved in triptolide biosynthesis.</title>
        <authorList>
            <person name="Tu L."/>
            <person name="Su P."/>
            <person name="Zhang Z."/>
            <person name="Gao L."/>
            <person name="Wang J."/>
            <person name="Hu T."/>
            <person name="Zhou J."/>
            <person name="Zhang Y."/>
            <person name="Zhao Y."/>
            <person name="Liu Y."/>
            <person name="Song Y."/>
            <person name="Tong Y."/>
            <person name="Lu Y."/>
            <person name="Yang J."/>
            <person name="Xu C."/>
            <person name="Jia M."/>
            <person name="Peters R.J."/>
            <person name="Huang L."/>
            <person name="Gao W."/>
        </authorList>
    </citation>
    <scope>NUCLEOTIDE SEQUENCE [LARGE SCALE GENOMIC DNA]</scope>
    <source>
        <strain evidence="11">cv. XIE 37</strain>
        <tissue evidence="10">Leaf</tissue>
    </source>
</reference>
<evidence type="ECO:0000256" key="1">
    <source>
        <dbReference type="ARBA" id="ARBA00004496"/>
    </source>
</evidence>
<dbReference type="Gene3D" id="1.25.10.10">
    <property type="entry name" value="Leucine-rich Repeat Variant"/>
    <property type="match status" value="1"/>
</dbReference>
<gene>
    <name evidence="10" type="ORF">HS088_TW04G01377</name>
</gene>
<evidence type="ECO:0000313" key="11">
    <source>
        <dbReference type="Proteomes" id="UP000593562"/>
    </source>
</evidence>
<dbReference type="PROSITE" id="PS50077">
    <property type="entry name" value="HEAT_REPEAT"/>
    <property type="match status" value="1"/>
</dbReference>
<feature type="domain" description="DUF577" evidence="8">
    <location>
        <begin position="182"/>
        <end position="346"/>
    </location>
</feature>
<dbReference type="AlphaFoldDB" id="A0A7J7DSR7"/>
<keyword evidence="11" id="KW-1185">Reference proteome</keyword>
<name>A0A7J7DSR7_TRIWF</name>
<dbReference type="SUPFAM" id="SSF48371">
    <property type="entry name" value="ARM repeat"/>
    <property type="match status" value="2"/>
</dbReference>
<dbReference type="Proteomes" id="UP000593562">
    <property type="component" value="Unassembled WGS sequence"/>
</dbReference>
<evidence type="ECO:0000259" key="8">
    <source>
        <dbReference type="Pfam" id="PF04510"/>
    </source>
</evidence>
<dbReference type="GO" id="GO:0005737">
    <property type="term" value="C:cytoplasm"/>
    <property type="evidence" value="ECO:0007669"/>
    <property type="project" value="UniProtKB-SubCell"/>
</dbReference>
<evidence type="ECO:0000313" key="10">
    <source>
        <dbReference type="EMBL" id="KAF5749408.1"/>
    </source>
</evidence>
<sequence length="1148" mass="129767">MEDEETSESSALSLTVHKSSSSYPVKKRKIQELAASSDISSMAAKKPPIKKMDERPTSPPPERTSRIPVRNHDHPMTGKELLEMMEGSTSPKKSRTIPDRDLQTKAKVYLDFPHLSPEPHENRERERQTLLRYCKENYPNALTLKLFDLYPSSGMGRRMLSATVLHEIILQYRSRRLPIIFRLKSIVVSLLEAEKSVPAFELLTTIVSDIAFKVFKTENDGWPELLSFIVSCLDSDSPERQRSGLLVFHKLPQNVGDFFKPYLETIYLAVLSHLSSKRLENRTLAFGASVTLLEGLRTPTDHSWINYILNAMRKSLSETECKDYKDVIEEGLKKLLALLKDAQEIYVLQVSSLFELILKITEKDWLREEARTVTVEFFLVLSEQWREKIILKLMGLGTDKFGRFILMLVRMISQIEDDIHFYNGEGDADGQLRYSGSYIAGTSCLEQITYALGIGNMVPVTLDLIGQFLAAQEWQRRVSGLTCIRIFSPVMTDHLEQLMTMVLDSLQDPHHRVRFAAVHAITTLMEDSESELQIQSRNRILPALVAARQDTENPDMQLQAVRAIREFCQRCTPDDLAPYLNETVVTLVAVLKNENQKLQEMSLEALASVASLSQDRFQTQYVAAMPRLLLNVINAHNNVTLLAKNANCIGSIAVAVGKYNFKADAREVIRVITLAKQSLEVADNQTRICILQALKKFCTCLQQDFANYLEDLMPVFLSSAQSVGQSENKDLLREKTMACILLYTCACHLKENDKFFPWVRKVAEIFVPLLNFPLESEIRKVSASAMPELLHSVKSQGTKASFLIMMIVPPLVNALGKEREKGVLAIMFKSLNKCIQIPGSIFYTRLFTLIVDAIKQVLIEHPHRKLEYDPFEEDDKKEEEKVIIQIGNCLGSLIDKSSDKVLPILDEILSHVTRLWGDGNTEKEKAVAFGIFNVVMQKYGDDAHKYYSIYLPLLLEACDNKNPDMQQEAVCGIGICAEFGASNFRDSAEAAIGCLNSVITSTNALSSENAKVYSAAVSALGKICKFQRHCIKTAEKSFAHWQSQGISTVIPAWLSYLPIKNNPMEAQLVHEQLCSMVERLDKEILGPQNLNLPKILAVFEEVLPERGNLVTEETAVRMTDLLKRFRSRQLFGYSSNRQAIGDFVKRTL</sequence>
<evidence type="ECO:0000256" key="5">
    <source>
        <dbReference type="ARBA" id="ARBA00022927"/>
    </source>
</evidence>
<evidence type="ECO:0000259" key="9">
    <source>
        <dbReference type="Pfam" id="PF25757"/>
    </source>
</evidence>
<dbReference type="GO" id="GO:0006606">
    <property type="term" value="P:protein import into nucleus"/>
    <property type="evidence" value="ECO:0007669"/>
    <property type="project" value="InterPro"/>
</dbReference>
<keyword evidence="5" id="KW-0653">Protein transport</keyword>
<dbReference type="InterPro" id="IPR040122">
    <property type="entry name" value="Importin_beta"/>
</dbReference>
<evidence type="ECO:0000256" key="4">
    <source>
        <dbReference type="ARBA" id="ARBA00022737"/>
    </source>
</evidence>
<dbReference type="InterPro" id="IPR007598">
    <property type="entry name" value="DUF577"/>
</dbReference>
<evidence type="ECO:0000256" key="6">
    <source>
        <dbReference type="PROSITE-ProRule" id="PRU00103"/>
    </source>
</evidence>
<dbReference type="InterPro" id="IPR021133">
    <property type="entry name" value="HEAT_type_2"/>
</dbReference>
<comment type="subcellular location">
    <subcellularLocation>
        <location evidence="1">Cytoplasm</location>
    </subcellularLocation>
</comment>
<organism evidence="10 11">
    <name type="scientific">Tripterygium wilfordii</name>
    <name type="common">Thunder God vine</name>
    <dbReference type="NCBI Taxonomy" id="458696"/>
    <lineage>
        <taxon>Eukaryota</taxon>
        <taxon>Viridiplantae</taxon>
        <taxon>Streptophyta</taxon>
        <taxon>Embryophyta</taxon>
        <taxon>Tracheophyta</taxon>
        <taxon>Spermatophyta</taxon>
        <taxon>Magnoliopsida</taxon>
        <taxon>eudicotyledons</taxon>
        <taxon>Gunneridae</taxon>
        <taxon>Pentapetalae</taxon>
        <taxon>rosids</taxon>
        <taxon>fabids</taxon>
        <taxon>Celastrales</taxon>
        <taxon>Celastraceae</taxon>
        <taxon>Tripterygium</taxon>
    </lineage>
</organism>
<comment type="caution">
    <text evidence="10">The sequence shown here is derived from an EMBL/GenBank/DDBJ whole genome shotgun (WGS) entry which is preliminary data.</text>
</comment>
<dbReference type="EMBL" id="JAAARO010000004">
    <property type="protein sequence ID" value="KAF5749408.1"/>
    <property type="molecule type" value="Genomic_DNA"/>
</dbReference>
<keyword evidence="2" id="KW-0813">Transport</keyword>
<feature type="repeat" description="HEAT" evidence="6">
    <location>
        <begin position="498"/>
        <end position="536"/>
    </location>
</feature>
<dbReference type="PANTHER" id="PTHR10527">
    <property type="entry name" value="IMPORTIN BETA"/>
    <property type="match status" value="1"/>
</dbReference>
<keyword evidence="3" id="KW-0963">Cytoplasm</keyword>
<feature type="domain" description="Dynein axonemal assembly factor 5 TPR repeats" evidence="9">
    <location>
        <begin position="493"/>
        <end position="720"/>
    </location>
</feature>
<feature type="region of interest" description="Disordered" evidence="7">
    <location>
        <begin position="1"/>
        <end position="74"/>
    </location>
</feature>
<proteinExistence type="predicted"/>
<dbReference type="Pfam" id="PF25757">
    <property type="entry name" value="TPR_DNAAF5"/>
    <property type="match status" value="1"/>
</dbReference>
<dbReference type="InterPro" id="IPR057978">
    <property type="entry name" value="TPR_DAAF5"/>
</dbReference>
<keyword evidence="4" id="KW-0677">Repeat</keyword>
<dbReference type="Pfam" id="PF04510">
    <property type="entry name" value="DUF577"/>
    <property type="match status" value="1"/>
</dbReference>
<dbReference type="InterPro" id="IPR011989">
    <property type="entry name" value="ARM-like"/>
</dbReference>
<accession>A0A7J7DSR7</accession>
<dbReference type="InterPro" id="IPR016024">
    <property type="entry name" value="ARM-type_fold"/>
</dbReference>
<evidence type="ECO:0000256" key="7">
    <source>
        <dbReference type="SAM" id="MobiDB-lite"/>
    </source>
</evidence>